<keyword evidence="1" id="KW-0812">Transmembrane</keyword>
<keyword evidence="1" id="KW-1133">Transmembrane helix</keyword>
<evidence type="ECO:0000256" key="1">
    <source>
        <dbReference type="SAM" id="Phobius"/>
    </source>
</evidence>
<reference evidence="2" key="1">
    <citation type="submission" date="2018-02" db="EMBL/GenBank/DDBJ databases">
        <title>Rhizophora mucronata_Transcriptome.</title>
        <authorList>
            <person name="Meera S.P."/>
            <person name="Sreeshan A."/>
            <person name="Augustine A."/>
        </authorList>
    </citation>
    <scope>NUCLEOTIDE SEQUENCE</scope>
    <source>
        <tissue evidence="2">Leaf</tissue>
    </source>
</reference>
<evidence type="ECO:0000313" key="2">
    <source>
        <dbReference type="EMBL" id="MBX41326.1"/>
    </source>
</evidence>
<organism evidence="2">
    <name type="scientific">Rhizophora mucronata</name>
    <name type="common">Asiatic mangrove</name>
    <dbReference type="NCBI Taxonomy" id="61149"/>
    <lineage>
        <taxon>Eukaryota</taxon>
        <taxon>Viridiplantae</taxon>
        <taxon>Streptophyta</taxon>
        <taxon>Embryophyta</taxon>
        <taxon>Tracheophyta</taxon>
        <taxon>Spermatophyta</taxon>
        <taxon>Magnoliopsida</taxon>
        <taxon>eudicotyledons</taxon>
        <taxon>Gunneridae</taxon>
        <taxon>Pentapetalae</taxon>
        <taxon>rosids</taxon>
        <taxon>fabids</taxon>
        <taxon>Malpighiales</taxon>
        <taxon>Rhizophoraceae</taxon>
        <taxon>Rhizophora</taxon>
    </lineage>
</organism>
<proteinExistence type="predicted"/>
<sequence>MLLICHSSSNFVFLYLFIYLFPFLLEFDWFIDKLVWHILGFLFK</sequence>
<protein>
    <submittedName>
        <fullName evidence="2">Uncharacterized protein</fullName>
    </submittedName>
</protein>
<feature type="transmembrane region" description="Helical" evidence="1">
    <location>
        <begin position="12"/>
        <end position="31"/>
    </location>
</feature>
<dbReference type="EMBL" id="GGEC01060842">
    <property type="protein sequence ID" value="MBX41326.1"/>
    <property type="molecule type" value="Transcribed_RNA"/>
</dbReference>
<dbReference type="AlphaFoldDB" id="A0A2P2NFR1"/>
<accession>A0A2P2NFR1</accession>
<name>A0A2P2NFR1_RHIMU</name>
<keyword evidence="1" id="KW-0472">Membrane</keyword>